<keyword evidence="2" id="KW-1185">Reference proteome</keyword>
<gene>
    <name evidence="1" type="ORF">AVEN_54049_1</name>
</gene>
<protein>
    <submittedName>
        <fullName evidence="1">Uncharacterized protein</fullName>
    </submittedName>
</protein>
<accession>A0A4Y2EK00</accession>
<sequence length="99" mass="11154">MEIRAIPEGNILSPLTGNAIYLSDLLHSLPYNCVPLGRLGTMTHILDTQTPAEFESLVLPVPPHLIPKKLDSKDHSQIVFLGVTKIQTHKEMKLYNRRK</sequence>
<proteinExistence type="predicted"/>
<reference evidence="1 2" key="1">
    <citation type="journal article" date="2019" name="Sci. Rep.">
        <title>Orb-weaving spider Araneus ventricosus genome elucidates the spidroin gene catalogue.</title>
        <authorList>
            <person name="Kono N."/>
            <person name="Nakamura H."/>
            <person name="Ohtoshi R."/>
            <person name="Moran D.A.P."/>
            <person name="Shinohara A."/>
            <person name="Yoshida Y."/>
            <person name="Fujiwara M."/>
            <person name="Mori M."/>
            <person name="Tomita M."/>
            <person name="Arakawa K."/>
        </authorList>
    </citation>
    <scope>NUCLEOTIDE SEQUENCE [LARGE SCALE GENOMIC DNA]</scope>
</reference>
<name>A0A4Y2EK00_ARAVE</name>
<dbReference type="AlphaFoldDB" id="A0A4Y2EK00"/>
<dbReference type="EMBL" id="BGPR01000607">
    <property type="protein sequence ID" value="GBM28275.1"/>
    <property type="molecule type" value="Genomic_DNA"/>
</dbReference>
<dbReference type="Proteomes" id="UP000499080">
    <property type="component" value="Unassembled WGS sequence"/>
</dbReference>
<organism evidence="1 2">
    <name type="scientific">Araneus ventricosus</name>
    <name type="common">Orbweaver spider</name>
    <name type="synonym">Epeira ventricosa</name>
    <dbReference type="NCBI Taxonomy" id="182803"/>
    <lineage>
        <taxon>Eukaryota</taxon>
        <taxon>Metazoa</taxon>
        <taxon>Ecdysozoa</taxon>
        <taxon>Arthropoda</taxon>
        <taxon>Chelicerata</taxon>
        <taxon>Arachnida</taxon>
        <taxon>Araneae</taxon>
        <taxon>Araneomorphae</taxon>
        <taxon>Entelegynae</taxon>
        <taxon>Araneoidea</taxon>
        <taxon>Araneidae</taxon>
        <taxon>Araneus</taxon>
    </lineage>
</organism>
<comment type="caution">
    <text evidence="1">The sequence shown here is derived from an EMBL/GenBank/DDBJ whole genome shotgun (WGS) entry which is preliminary data.</text>
</comment>
<evidence type="ECO:0000313" key="2">
    <source>
        <dbReference type="Proteomes" id="UP000499080"/>
    </source>
</evidence>
<evidence type="ECO:0000313" key="1">
    <source>
        <dbReference type="EMBL" id="GBM28275.1"/>
    </source>
</evidence>